<dbReference type="CDD" id="cd07814">
    <property type="entry name" value="SRPBCC_CalC_Aha1-like"/>
    <property type="match status" value="1"/>
</dbReference>
<comment type="similarity">
    <text evidence="1">Belongs to the AHA1 family.</text>
</comment>
<evidence type="ECO:0000256" key="1">
    <source>
        <dbReference type="ARBA" id="ARBA00006817"/>
    </source>
</evidence>
<dbReference type="SUPFAM" id="SSF55961">
    <property type="entry name" value="Bet v1-like"/>
    <property type="match status" value="1"/>
</dbReference>
<accession>A0A2P7QMC7</accession>
<dbReference type="EMBL" id="PXYI01000005">
    <property type="protein sequence ID" value="PSJ39106.1"/>
    <property type="molecule type" value="Genomic_DNA"/>
</dbReference>
<sequence>MESSLVVERAYAADVEELWALWTTKDGFESWWGPEQFRAEIHTIEARLGGTVHYDMIADTPEAIAAMQGMNAPTTQPCRGVFSEFAPHRRLVLTQLIDFLPGVTPYESRIAVDFLPAGDGRVRMVVTLSQMHDAATSAMQREGFTSQLGKLDRRYGKGGVQGASA</sequence>
<evidence type="ECO:0000313" key="4">
    <source>
        <dbReference type="Proteomes" id="UP000241167"/>
    </source>
</evidence>
<organism evidence="3 4">
    <name type="scientific">Allosphingosinicella deserti</name>
    <dbReference type="NCBI Taxonomy" id="2116704"/>
    <lineage>
        <taxon>Bacteria</taxon>
        <taxon>Pseudomonadati</taxon>
        <taxon>Pseudomonadota</taxon>
        <taxon>Alphaproteobacteria</taxon>
        <taxon>Sphingomonadales</taxon>
        <taxon>Sphingomonadaceae</taxon>
        <taxon>Allosphingosinicella</taxon>
    </lineage>
</organism>
<evidence type="ECO:0000313" key="3">
    <source>
        <dbReference type="EMBL" id="PSJ39106.1"/>
    </source>
</evidence>
<dbReference type="Gene3D" id="3.30.530.20">
    <property type="match status" value="1"/>
</dbReference>
<comment type="caution">
    <text evidence="3">The sequence shown here is derived from an EMBL/GenBank/DDBJ whole genome shotgun (WGS) entry which is preliminary data.</text>
</comment>
<dbReference type="InterPro" id="IPR023393">
    <property type="entry name" value="START-like_dom_sf"/>
</dbReference>
<feature type="domain" description="Activator of Hsp90 ATPase homologue 1/2-like C-terminal" evidence="2">
    <location>
        <begin position="13"/>
        <end position="153"/>
    </location>
</feature>
<dbReference type="Proteomes" id="UP000241167">
    <property type="component" value="Unassembled WGS sequence"/>
</dbReference>
<dbReference type="InterPro" id="IPR013538">
    <property type="entry name" value="ASHA1/2-like_C"/>
</dbReference>
<evidence type="ECO:0000259" key="2">
    <source>
        <dbReference type="Pfam" id="PF08327"/>
    </source>
</evidence>
<dbReference type="AlphaFoldDB" id="A0A2P7QMC7"/>
<keyword evidence="4" id="KW-1185">Reference proteome</keyword>
<proteinExistence type="inferred from homology"/>
<name>A0A2P7QMC7_9SPHN</name>
<dbReference type="OrthoDB" id="9805228at2"/>
<dbReference type="Pfam" id="PF08327">
    <property type="entry name" value="AHSA1"/>
    <property type="match status" value="1"/>
</dbReference>
<reference evidence="3 4" key="1">
    <citation type="submission" date="2018-03" db="EMBL/GenBank/DDBJ databases">
        <title>The draft genome of Sphingosinicella sp. GL-C-18.</title>
        <authorList>
            <person name="Liu L."/>
            <person name="Li L."/>
            <person name="Liang L."/>
            <person name="Zhang X."/>
            <person name="Wang T."/>
        </authorList>
    </citation>
    <scope>NUCLEOTIDE SEQUENCE [LARGE SCALE GENOMIC DNA]</scope>
    <source>
        <strain evidence="3 4">GL-C-18</strain>
    </source>
</reference>
<gene>
    <name evidence="3" type="ORF">C7I55_16040</name>
</gene>
<protein>
    <submittedName>
        <fullName evidence="3">Activator of Hsp90 ATPase 1 family protein</fullName>
    </submittedName>
</protein>